<feature type="short sequence motif" description="Histidine triad motif" evidence="1">
    <location>
        <begin position="98"/>
        <end position="102"/>
    </location>
</feature>
<feature type="domain" description="HIT" evidence="2">
    <location>
        <begin position="42"/>
        <end position="114"/>
    </location>
</feature>
<proteinExistence type="predicted"/>
<accession>A0ABV7YKG8</accession>
<dbReference type="PANTHER" id="PTHR46648:SF1">
    <property type="entry name" value="ADENOSINE 5'-MONOPHOSPHORAMIDASE HNT1"/>
    <property type="match status" value="1"/>
</dbReference>
<organism evidence="3 4">
    <name type="scientific">Tenggerimyces flavus</name>
    <dbReference type="NCBI Taxonomy" id="1708749"/>
    <lineage>
        <taxon>Bacteria</taxon>
        <taxon>Bacillati</taxon>
        <taxon>Actinomycetota</taxon>
        <taxon>Actinomycetes</taxon>
        <taxon>Propionibacteriales</taxon>
        <taxon>Nocardioidaceae</taxon>
        <taxon>Tenggerimyces</taxon>
    </lineage>
</organism>
<keyword evidence="3" id="KW-0808">Transferase</keyword>
<dbReference type="InterPro" id="IPR036265">
    <property type="entry name" value="HIT-like_sf"/>
</dbReference>
<comment type="caution">
    <text evidence="3">The sequence shown here is derived from an EMBL/GenBank/DDBJ whole genome shotgun (WGS) entry which is preliminary data.</text>
</comment>
<keyword evidence="4" id="KW-1185">Reference proteome</keyword>
<dbReference type="PANTHER" id="PTHR46648">
    <property type="entry name" value="HIT FAMILY PROTEIN 1"/>
    <property type="match status" value="1"/>
</dbReference>
<name>A0ABV7YKG8_9ACTN</name>
<dbReference type="GO" id="GO:0008168">
    <property type="term" value="F:methyltransferase activity"/>
    <property type="evidence" value="ECO:0007669"/>
    <property type="project" value="UniProtKB-KW"/>
</dbReference>
<dbReference type="EC" id="2.1.1.-" evidence="3"/>
<dbReference type="Proteomes" id="UP001595699">
    <property type="component" value="Unassembled WGS sequence"/>
</dbReference>
<dbReference type="InterPro" id="IPR001310">
    <property type="entry name" value="Histidine_triad_HIT"/>
</dbReference>
<dbReference type="InterPro" id="IPR011146">
    <property type="entry name" value="HIT-like"/>
</dbReference>
<dbReference type="RefSeq" id="WP_205121102.1">
    <property type="nucleotide sequence ID" value="NZ_JAFBCM010000001.1"/>
</dbReference>
<keyword evidence="3" id="KW-0489">Methyltransferase</keyword>
<dbReference type="Pfam" id="PF01230">
    <property type="entry name" value="HIT"/>
    <property type="match status" value="1"/>
</dbReference>
<reference evidence="4" key="1">
    <citation type="journal article" date="2019" name="Int. J. Syst. Evol. Microbiol.">
        <title>The Global Catalogue of Microorganisms (GCM) 10K type strain sequencing project: providing services to taxonomists for standard genome sequencing and annotation.</title>
        <authorList>
            <consortium name="The Broad Institute Genomics Platform"/>
            <consortium name="The Broad Institute Genome Sequencing Center for Infectious Disease"/>
            <person name="Wu L."/>
            <person name="Ma J."/>
        </authorList>
    </citation>
    <scope>NUCLEOTIDE SEQUENCE [LARGE SCALE GENOMIC DNA]</scope>
    <source>
        <strain evidence="4">CGMCC 4.7241</strain>
    </source>
</reference>
<dbReference type="SUPFAM" id="SSF54197">
    <property type="entry name" value="HIT-like"/>
    <property type="match status" value="1"/>
</dbReference>
<evidence type="ECO:0000256" key="1">
    <source>
        <dbReference type="PROSITE-ProRule" id="PRU00464"/>
    </source>
</evidence>
<dbReference type="EMBL" id="JBHRZH010000043">
    <property type="protein sequence ID" value="MFC3765836.1"/>
    <property type="molecule type" value="Genomic_DNA"/>
</dbReference>
<evidence type="ECO:0000259" key="2">
    <source>
        <dbReference type="PROSITE" id="PS51084"/>
    </source>
</evidence>
<evidence type="ECO:0000313" key="4">
    <source>
        <dbReference type="Proteomes" id="UP001595699"/>
    </source>
</evidence>
<sequence>MPVTDCYTCDREAEFDQLPPRERIGHDSLWRVSHATGSELLGWLVLVPRRHVMEVADLTDEEAAALGRWQVRLARVFAQELGTPKTYIIELGEAPGFHLHFHVVPRPVDLDPELRGPKIFGYLGRPEPAESPARDALATRLGAALDRLNE</sequence>
<gene>
    <name evidence="3" type="ORF">ACFOUW_33730</name>
</gene>
<dbReference type="GO" id="GO:0032259">
    <property type="term" value="P:methylation"/>
    <property type="evidence" value="ECO:0007669"/>
    <property type="project" value="UniProtKB-KW"/>
</dbReference>
<evidence type="ECO:0000313" key="3">
    <source>
        <dbReference type="EMBL" id="MFC3765836.1"/>
    </source>
</evidence>
<dbReference type="Gene3D" id="3.30.428.10">
    <property type="entry name" value="HIT-like"/>
    <property type="match status" value="1"/>
</dbReference>
<dbReference type="PROSITE" id="PS51084">
    <property type="entry name" value="HIT_2"/>
    <property type="match status" value="1"/>
</dbReference>
<protein>
    <submittedName>
        <fullName evidence="3">HIT family protein</fullName>
        <ecNumber evidence="3">2.1.1.-</ecNumber>
    </submittedName>
</protein>